<feature type="transmembrane region" description="Helical" evidence="4">
    <location>
        <begin position="12"/>
        <end position="30"/>
    </location>
</feature>
<dbReference type="RefSeq" id="WP_070992194.1">
    <property type="nucleotide sequence ID" value="NZ_CBCSHD010000005.1"/>
</dbReference>
<dbReference type="InterPro" id="IPR058790">
    <property type="entry name" value="BSH_CusB"/>
</dbReference>
<dbReference type="PANTHER" id="PTHR32347">
    <property type="entry name" value="EFFLUX SYSTEM COMPONENT YKNX-RELATED"/>
    <property type="match status" value="1"/>
</dbReference>
<accession>A0A1S1N2S3</accession>
<dbReference type="InterPro" id="IPR050465">
    <property type="entry name" value="UPF0194_transport"/>
</dbReference>
<dbReference type="EMBL" id="MNAN01000031">
    <property type="protein sequence ID" value="OHU95391.1"/>
    <property type="molecule type" value="Genomic_DNA"/>
</dbReference>
<keyword evidence="2 3" id="KW-0175">Coiled coil</keyword>
<evidence type="ECO:0000259" key="5">
    <source>
        <dbReference type="Pfam" id="PF25919"/>
    </source>
</evidence>
<dbReference type="PANTHER" id="PTHR32347:SF23">
    <property type="entry name" value="BLL5650 PROTEIN"/>
    <property type="match status" value="1"/>
</dbReference>
<dbReference type="SUPFAM" id="SSF111369">
    <property type="entry name" value="HlyD-like secretion proteins"/>
    <property type="match status" value="1"/>
</dbReference>
<evidence type="ECO:0000256" key="4">
    <source>
        <dbReference type="SAM" id="Phobius"/>
    </source>
</evidence>
<comment type="subcellular location">
    <subcellularLocation>
        <location evidence="1">Cell envelope</location>
    </subcellularLocation>
</comment>
<keyword evidence="7" id="KW-1185">Reference proteome</keyword>
<comment type="caution">
    <text evidence="6">The sequence shown here is derived from an EMBL/GenBank/DDBJ whole genome shotgun (WGS) entry which is preliminary data.</text>
</comment>
<evidence type="ECO:0000313" key="6">
    <source>
        <dbReference type="EMBL" id="OHU95391.1"/>
    </source>
</evidence>
<keyword evidence="4" id="KW-0472">Membrane</keyword>
<dbReference type="Pfam" id="PF25919">
    <property type="entry name" value="BSH_CusB"/>
    <property type="match status" value="1"/>
</dbReference>
<dbReference type="Proteomes" id="UP000180253">
    <property type="component" value="Unassembled WGS sequence"/>
</dbReference>
<feature type="coiled-coil region" evidence="3">
    <location>
        <begin position="208"/>
        <end position="235"/>
    </location>
</feature>
<proteinExistence type="predicted"/>
<reference evidence="6 7" key="1">
    <citation type="submission" date="2016-10" db="EMBL/GenBank/DDBJ databases">
        <title>Pseudoalteromonas amylolytica sp. nov., isolated from the surface seawater.</title>
        <authorList>
            <person name="Wu Y.-H."/>
            <person name="Cheng H."/>
            <person name="Jin X.-B."/>
            <person name="Wang C.-S."/>
            <person name="Xu X.-W."/>
        </authorList>
    </citation>
    <scope>NUCLEOTIDE SEQUENCE [LARGE SCALE GENOMIC DNA]</scope>
    <source>
        <strain evidence="6 7">JCM 12483</strain>
    </source>
</reference>
<keyword evidence="4" id="KW-1133">Transmembrane helix</keyword>
<dbReference type="Gene3D" id="2.40.420.20">
    <property type="match status" value="1"/>
</dbReference>
<name>A0A1S1N2S3_9GAMM</name>
<organism evidence="6 7">
    <name type="scientific">Pseudoalteromonas byunsanensis</name>
    <dbReference type="NCBI Taxonomy" id="327939"/>
    <lineage>
        <taxon>Bacteria</taxon>
        <taxon>Pseudomonadati</taxon>
        <taxon>Pseudomonadota</taxon>
        <taxon>Gammaproteobacteria</taxon>
        <taxon>Alteromonadales</taxon>
        <taxon>Pseudoalteromonadaceae</taxon>
        <taxon>Pseudoalteromonas</taxon>
    </lineage>
</organism>
<gene>
    <name evidence="6" type="ORF">BIW53_11820</name>
</gene>
<evidence type="ECO:0000256" key="3">
    <source>
        <dbReference type="SAM" id="Coils"/>
    </source>
</evidence>
<evidence type="ECO:0000256" key="1">
    <source>
        <dbReference type="ARBA" id="ARBA00004196"/>
    </source>
</evidence>
<dbReference type="STRING" id="327939.BIW53_11820"/>
<evidence type="ECO:0000256" key="2">
    <source>
        <dbReference type="ARBA" id="ARBA00023054"/>
    </source>
</evidence>
<protein>
    <recommendedName>
        <fullName evidence="5">CusB-like barrel-sandwich hybrid domain-containing protein</fullName>
    </recommendedName>
</protein>
<dbReference type="AlphaFoldDB" id="A0A1S1N2S3"/>
<dbReference type="Gene3D" id="2.40.30.170">
    <property type="match status" value="1"/>
</dbReference>
<evidence type="ECO:0000313" key="7">
    <source>
        <dbReference type="Proteomes" id="UP000180253"/>
    </source>
</evidence>
<keyword evidence="4" id="KW-0812">Transmembrane</keyword>
<feature type="coiled-coil region" evidence="3">
    <location>
        <begin position="104"/>
        <end position="131"/>
    </location>
</feature>
<dbReference type="Gene3D" id="2.40.50.100">
    <property type="match status" value="1"/>
</dbReference>
<dbReference type="GO" id="GO:0030313">
    <property type="term" value="C:cell envelope"/>
    <property type="evidence" value="ECO:0007669"/>
    <property type="project" value="UniProtKB-SubCell"/>
</dbReference>
<feature type="domain" description="CusB-like barrel-sandwich hybrid" evidence="5">
    <location>
        <begin position="73"/>
        <end position="263"/>
    </location>
</feature>
<dbReference type="OrthoDB" id="9806939at2"/>
<sequence length="416" mass="46522">MDIKLEQKKKRKIKAQWFIPVIGLGLYFLLKPLFGDASYVVDTKTLRTATVKQDKFEVLVRSNGELRPKEFQRISAQVSGVVDSVLVDAGDTVEAGEVLVQLSNPLLMREMEQAELEYQQAKSEAFASQKSQESEFLALQSEALLAELAYQSNMLKLDAERDLIANHPGIVSQIDHQRTIFSVDEQKQIMGVFKKRIAKMEEIMSARRDADAARISNLKNALDHAKQQVDRLQVRARTKGVVQGMDLEPGQELSIGTLVARVADDTQLIAELQVQELQVQSVRQGQSVMIDTRKNQIRGEVTRIHPSVTNGMVQVDVKLLDELPPEARIALSIEGSITTLSFDRATFVQRPAHVQPNAIVGIYKINKDSQQAERIQVEVGQSSVKFIQVLDGLTEGDEIIVSDTSSYAEHQMVYLN</sequence>